<evidence type="ECO:0000256" key="9">
    <source>
        <dbReference type="SAM" id="Phobius"/>
    </source>
</evidence>
<keyword evidence="2" id="KW-0813">Transport</keyword>
<keyword evidence="11" id="KW-1185">Reference proteome</keyword>
<feature type="transmembrane region" description="Helical" evidence="9">
    <location>
        <begin position="180"/>
        <end position="201"/>
    </location>
</feature>
<feature type="transmembrane region" description="Helical" evidence="9">
    <location>
        <begin position="287"/>
        <end position="306"/>
    </location>
</feature>
<feature type="transmembrane region" description="Helical" evidence="9">
    <location>
        <begin position="312"/>
        <end position="330"/>
    </location>
</feature>
<keyword evidence="4" id="KW-0997">Cell inner membrane</keyword>
<feature type="transmembrane region" description="Helical" evidence="9">
    <location>
        <begin position="113"/>
        <end position="134"/>
    </location>
</feature>
<evidence type="ECO:0000256" key="6">
    <source>
        <dbReference type="ARBA" id="ARBA00022989"/>
    </source>
</evidence>
<evidence type="ECO:0000256" key="5">
    <source>
        <dbReference type="ARBA" id="ARBA00022692"/>
    </source>
</evidence>
<evidence type="ECO:0000256" key="2">
    <source>
        <dbReference type="ARBA" id="ARBA00022448"/>
    </source>
</evidence>
<proteinExistence type="predicted"/>
<comment type="subcellular location">
    <subcellularLocation>
        <location evidence="1">Cell membrane</location>
        <topology evidence="1">Multi-pass membrane protein</topology>
    </subcellularLocation>
</comment>
<evidence type="ECO:0000256" key="3">
    <source>
        <dbReference type="ARBA" id="ARBA00022475"/>
    </source>
</evidence>
<keyword evidence="7 9" id="KW-0472">Membrane</keyword>
<evidence type="ECO:0000313" key="10">
    <source>
        <dbReference type="EMBL" id="PKG24807.1"/>
    </source>
</evidence>
<evidence type="ECO:0000256" key="4">
    <source>
        <dbReference type="ARBA" id="ARBA00022519"/>
    </source>
</evidence>
<reference evidence="10 11" key="1">
    <citation type="journal article" date="2003" name="Int. J. Syst. Evol. Microbiol.">
        <title>Bacillus nealsonii sp. nov., isolated from a spacecraft-assembly facility, whose spores are gamma-radiation resistant.</title>
        <authorList>
            <person name="Venkateswaran K."/>
            <person name="Kempf M."/>
            <person name="Chen F."/>
            <person name="Satomi M."/>
            <person name="Nicholson W."/>
            <person name="Kern R."/>
        </authorList>
    </citation>
    <scope>NUCLEOTIDE SEQUENCE [LARGE SCALE GENOMIC DNA]</scope>
    <source>
        <strain evidence="10 11">FO-92</strain>
    </source>
</reference>
<dbReference type="GO" id="GO:0022857">
    <property type="term" value="F:transmembrane transporter activity"/>
    <property type="evidence" value="ECO:0007669"/>
    <property type="project" value="InterPro"/>
</dbReference>
<keyword evidence="5 9" id="KW-0812">Transmembrane</keyword>
<protein>
    <recommendedName>
        <fullName evidence="8">Autoinducer 2 import system permease protein LsrD</fullName>
    </recommendedName>
</protein>
<feature type="transmembrane region" description="Helical" evidence="9">
    <location>
        <begin position="262"/>
        <end position="280"/>
    </location>
</feature>
<feature type="transmembrane region" description="Helical" evidence="9">
    <location>
        <begin position="89"/>
        <end position="107"/>
    </location>
</feature>
<feature type="transmembrane region" description="Helical" evidence="9">
    <location>
        <begin position="33"/>
        <end position="54"/>
    </location>
</feature>
<dbReference type="Pfam" id="PF02653">
    <property type="entry name" value="BPD_transp_2"/>
    <property type="match status" value="1"/>
</dbReference>
<feature type="transmembrane region" description="Helical" evidence="9">
    <location>
        <begin position="141"/>
        <end position="160"/>
    </location>
</feature>
<keyword evidence="3" id="KW-1003">Cell membrane</keyword>
<keyword evidence="6 9" id="KW-1133">Transmembrane helix</keyword>
<feature type="transmembrane region" description="Helical" evidence="9">
    <location>
        <begin position="230"/>
        <end position="250"/>
    </location>
</feature>
<dbReference type="InterPro" id="IPR001851">
    <property type="entry name" value="ABC_transp_permease"/>
</dbReference>
<dbReference type="Proteomes" id="UP000233375">
    <property type="component" value="Unassembled WGS sequence"/>
</dbReference>
<dbReference type="EMBL" id="PISE01000010">
    <property type="protein sequence ID" value="PKG24807.1"/>
    <property type="molecule type" value="Genomic_DNA"/>
</dbReference>
<dbReference type="GO" id="GO:0005886">
    <property type="term" value="C:plasma membrane"/>
    <property type="evidence" value="ECO:0007669"/>
    <property type="project" value="UniProtKB-SubCell"/>
</dbReference>
<feature type="transmembrane region" description="Helical" evidence="9">
    <location>
        <begin position="66"/>
        <end position="82"/>
    </location>
</feature>
<dbReference type="RefSeq" id="WP_101175837.1">
    <property type="nucleotide sequence ID" value="NZ_PISE01000010.1"/>
</dbReference>
<name>A0A2N0Z5P4_9BACI</name>
<organism evidence="10 11">
    <name type="scientific">Niallia nealsonii</name>
    <dbReference type="NCBI Taxonomy" id="115979"/>
    <lineage>
        <taxon>Bacteria</taxon>
        <taxon>Bacillati</taxon>
        <taxon>Bacillota</taxon>
        <taxon>Bacilli</taxon>
        <taxon>Bacillales</taxon>
        <taxon>Bacillaceae</taxon>
        <taxon>Niallia</taxon>
    </lineage>
</organism>
<accession>A0A2N0Z5P4</accession>
<dbReference type="PANTHER" id="PTHR32196:SF71">
    <property type="entry name" value="AUTOINDUCER 2 IMPORT SYSTEM PERMEASE PROTEIN LSRD"/>
    <property type="match status" value="1"/>
</dbReference>
<evidence type="ECO:0000256" key="8">
    <source>
        <dbReference type="ARBA" id="ARBA00039381"/>
    </source>
</evidence>
<dbReference type="OrthoDB" id="9813906at2"/>
<evidence type="ECO:0000256" key="7">
    <source>
        <dbReference type="ARBA" id="ARBA00023136"/>
    </source>
</evidence>
<dbReference type="PANTHER" id="PTHR32196">
    <property type="entry name" value="ABC TRANSPORTER PERMEASE PROTEIN YPHD-RELATED-RELATED"/>
    <property type="match status" value="1"/>
</dbReference>
<sequence length="342" mass="37139">MEHKPVVKEEYIKRQLVSSKPFSIKSFFLQWEWMLVIILAIVLLVNASLSPYFLSGSSLRDGTMVFLDKAYIVFPMALIMILRDIDISVGSTVALSSVVMATLYNSLGIPMEMAIVICLLVGCLCGFLNGLLIVKFKELSAVIITLGTMILYRGIAYIILEDQASGNFPEWFKLLGWGYINGIPIILIGFIIVAIVFTLLLHRTTFGRQVYAIGNNPTASKFSGVQIDKIKIIVFTLTGLMAAITALFLASRMGSTRPNIATGYELDVIAMAALGGISTAGGKGRMLGTIIAVFIVGYLQYGLGLINISSQTLLIIIGLLLIFAVAVPKVKVANLLKRKGSS</sequence>
<evidence type="ECO:0000313" key="11">
    <source>
        <dbReference type="Proteomes" id="UP000233375"/>
    </source>
</evidence>
<evidence type="ECO:0000256" key="1">
    <source>
        <dbReference type="ARBA" id="ARBA00004651"/>
    </source>
</evidence>
<dbReference type="CDD" id="cd06579">
    <property type="entry name" value="TM_PBP1_transp_AraH_like"/>
    <property type="match status" value="1"/>
</dbReference>
<gene>
    <name evidence="10" type="ORF">CWS01_04400</name>
</gene>
<dbReference type="AlphaFoldDB" id="A0A2N0Z5P4"/>
<comment type="caution">
    <text evidence="10">The sequence shown here is derived from an EMBL/GenBank/DDBJ whole genome shotgun (WGS) entry which is preliminary data.</text>
</comment>